<evidence type="ECO:0000313" key="10">
    <source>
        <dbReference type="Proteomes" id="UP000076023"/>
    </source>
</evidence>
<dbReference type="Gene3D" id="3.40.50.2300">
    <property type="match status" value="2"/>
</dbReference>
<keyword evidence="3 5" id="KW-0597">Phosphoprotein</keyword>
<dbReference type="PANTHER" id="PTHR45339:SF1">
    <property type="entry name" value="HYBRID SIGNAL TRANSDUCTION HISTIDINE KINASE J"/>
    <property type="match status" value="1"/>
</dbReference>
<dbReference type="Pfam" id="PF00072">
    <property type="entry name" value="Response_reg"/>
    <property type="match status" value="2"/>
</dbReference>
<dbReference type="Proteomes" id="UP000076023">
    <property type="component" value="Unassembled WGS sequence"/>
</dbReference>
<dbReference type="CDD" id="cd00156">
    <property type="entry name" value="REC"/>
    <property type="match status" value="1"/>
</dbReference>
<dbReference type="InterPro" id="IPR005467">
    <property type="entry name" value="His_kinase_dom"/>
</dbReference>
<dbReference type="GO" id="GO:0000155">
    <property type="term" value="F:phosphorelay sensor kinase activity"/>
    <property type="evidence" value="ECO:0007669"/>
    <property type="project" value="InterPro"/>
</dbReference>
<dbReference type="Gene3D" id="1.10.287.130">
    <property type="match status" value="1"/>
</dbReference>
<protein>
    <recommendedName>
        <fullName evidence="2">histidine kinase</fullName>
        <ecNumber evidence="2">2.7.13.3</ecNumber>
    </recommendedName>
</protein>
<dbReference type="PROSITE" id="PS50113">
    <property type="entry name" value="PAC"/>
    <property type="match status" value="1"/>
</dbReference>
<dbReference type="RefSeq" id="WP_075077443.1">
    <property type="nucleotide sequence ID" value="NZ_BDCO01000001.1"/>
</dbReference>
<dbReference type="InterPro" id="IPR036890">
    <property type="entry name" value="HATPase_C_sf"/>
</dbReference>
<name>A0A146G216_TERSA</name>
<dbReference type="EMBL" id="BDCO01000001">
    <property type="protein sequence ID" value="GAT31552.1"/>
    <property type="molecule type" value="Genomic_DNA"/>
</dbReference>
<organism evidence="9 10">
    <name type="scientific">Terrimicrobium sacchariphilum</name>
    <dbReference type="NCBI Taxonomy" id="690879"/>
    <lineage>
        <taxon>Bacteria</taxon>
        <taxon>Pseudomonadati</taxon>
        <taxon>Verrucomicrobiota</taxon>
        <taxon>Terrimicrobiia</taxon>
        <taxon>Terrimicrobiales</taxon>
        <taxon>Terrimicrobiaceae</taxon>
        <taxon>Terrimicrobium</taxon>
    </lineage>
</organism>
<dbReference type="InterPro" id="IPR000700">
    <property type="entry name" value="PAS-assoc_C"/>
</dbReference>
<evidence type="ECO:0000256" key="3">
    <source>
        <dbReference type="ARBA" id="ARBA00022553"/>
    </source>
</evidence>
<dbReference type="CDD" id="cd00082">
    <property type="entry name" value="HisKA"/>
    <property type="match status" value="1"/>
</dbReference>
<dbReference type="SMART" id="SM00448">
    <property type="entry name" value="REC"/>
    <property type="match status" value="2"/>
</dbReference>
<dbReference type="PROSITE" id="PS50109">
    <property type="entry name" value="HIS_KIN"/>
    <property type="match status" value="1"/>
</dbReference>
<evidence type="ECO:0000256" key="5">
    <source>
        <dbReference type="PROSITE-ProRule" id="PRU00169"/>
    </source>
</evidence>
<evidence type="ECO:0000256" key="4">
    <source>
        <dbReference type="ARBA" id="ARBA00023012"/>
    </source>
</evidence>
<gene>
    <name evidence="9" type="ORF">TSACC_1101</name>
</gene>
<comment type="catalytic activity">
    <reaction evidence="1">
        <text>ATP + protein L-histidine = ADP + protein N-phospho-L-histidine.</text>
        <dbReference type="EC" id="2.7.13.3"/>
    </reaction>
</comment>
<dbReference type="InterPro" id="IPR011006">
    <property type="entry name" value="CheY-like_superfamily"/>
</dbReference>
<feature type="domain" description="Response regulatory" evidence="7">
    <location>
        <begin position="540"/>
        <end position="660"/>
    </location>
</feature>
<dbReference type="OrthoDB" id="174740at2"/>
<dbReference type="SUPFAM" id="SSF52172">
    <property type="entry name" value="CheY-like"/>
    <property type="match status" value="2"/>
</dbReference>
<dbReference type="EC" id="2.7.13.3" evidence="2"/>
<evidence type="ECO:0000256" key="1">
    <source>
        <dbReference type="ARBA" id="ARBA00000085"/>
    </source>
</evidence>
<dbReference type="STRING" id="690879.TSACC_1101"/>
<dbReference type="InterPro" id="IPR004358">
    <property type="entry name" value="Sig_transdc_His_kin-like_C"/>
</dbReference>
<dbReference type="InterPro" id="IPR003661">
    <property type="entry name" value="HisK_dim/P_dom"/>
</dbReference>
<dbReference type="SUPFAM" id="SSF55874">
    <property type="entry name" value="ATPase domain of HSP90 chaperone/DNA topoisomerase II/histidine kinase"/>
    <property type="match status" value="1"/>
</dbReference>
<dbReference type="FunCoup" id="A0A146G216">
    <property type="interactions" value="183"/>
</dbReference>
<dbReference type="PROSITE" id="PS50110">
    <property type="entry name" value="RESPONSE_REGULATORY"/>
    <property type="match status" value="2"/>
</dbReference>
<feature type="modified residue" description="4-aspartylphosphate" evidence="5">
    <location>
        <position position="589"/>
    </location>
</feature>
<dbReference type="AlphaFoldDB" id="A0A146G216"/>
<proteinExistence type="predicted"/>
<feature type="domain" description="PAC" evidence="8">
    <location>
        <begin position="215"/>
        <end position="266"/>
    </location>
</feature>
<dbReference type="PRINTS" id="PR00344">
    <property type="entry name" value="BCTRLSENSOR"/>
</dbReference>
<feature type="domain" description="Histidine kinase" evidence="6">
    <location>
        <begin position="291"/>
        <end position="512"/>
    </location>
</feature>
<dbReference type="SUPFAM" id="SSF47384">
    <property type="entry name" value="Homodimeric domain of signal transducing histidine kinase"/>
    <property type="match status" value="1"/>
</dbReference>
<evidence type="ECO:0000259" key="7">
    <source>
        <dbReference type="PROSITE" id="PS50110"/>
    </source>
</evidence>
<evidence type="ECO:0000259" key="8">
    <source>
        <dbReference type="PROSITE" id="PS50113"/>
    </source>
</evidence>
<dbReference type="SMART" id="SM00388">
    <property type="entry name" value="HisKA"/>
    <property type="match status" value="1"/>
</dbReference>
<feature type="domain" description="Response regulatory" evidence="7">
    <location>
        <begin position="6"/>
        <end position="121"/>
    </location>
</feature>
<dbReference type="InterPro" id="IPR035965">
    <property type="entry name" value="PAS-like_dom_sf"/>
</dbReference>
<dbReference type="Pfam" id="PF02518">
    <property type="entry name" value="HATPase_c"/>
    <property type="match status" value="1"/>
</dbReference>
<accession>A0A146G216</accession>
<sequence>MTHPLRILMVEDNPLDAELILRNMKEAGFLVESQRVESEKDLRAALRHDVDIVLSDYCLPQLDGMRALTIVKETRPDLPFIILSGTIGEETAVEAIKRGASDYLLKDRLARLGPAITHAIEQCRTTLERKRIEDQLRWRTAFFEAMVNSSLDGMLVVQTDGTKILQNARFNELMGIPQEIIDNPDDQAQLAFVISRMKEPGPFAERVAFLYSHPAEISRDIVELVDGTILDRHTEPVRNAEGEIYGRVWVFRDVTEERRRESEMAAALAREKDMLRAAQAGNRAKNEFLAVISHEIRTPMNSILGFSDLLARMPELPSTCVDHVKTISSSAESLLRILDDVLDFSRSEAGEMKIENTFFSPRELMQDVHTFLQPLAEEKHLSFLLDIREPVPATLWNDAGRLRQVLINLVRNALKFTSSGSVLLGFQSGSDQGKPWIEYFVCDTGIGIPEEKQSLIFEPFTQVDYSTSRLHGGTGLGLAISRRLVELMSGTLTLESTSGAGSIFRVRFPDTSVPKMTIRPVEAITDQDLNESFASEHPLNILLVEDDLVNLKLLRAILTKLGYTPFVAHDGVDAVKIFSEQHLDCILMDLQMPRKDGLQATSEIRQMETAAHVGHRAFISALTANIVEETRSQCFEVGMDAYLNKPVRRTLLAGTLLQAWNNRQCPVVNPLQHNGRLRR</sequence>
<dbReference type="InterPro" id="IPR036097">
    <property type="entry name" value="HisK_dim/P_sf"/>
</dbReference>
<dbReference type="InterPro" id="IPR001789">
    <property type="entry name" value="Sig_transdc_resp-reg_receiver"/>
</dbReference>
<dbReference type="InterPro" id="IPR003594">
    <property type="entry name" value="HATPase_dom"/>
</dbReference>
<dbReference type="InParanoid" id="A0A146G216"/>
<dbReference type="PANTHER" id="PTHR45339">
    <property type="entry name" value="HYBRID SIGNAL TRANSDUCTION HISTIDINE KINASE J"/>
    <property type="match status" value="1"/>
</dbReference>
<keyword evidence="10" id="KW-1185">Reference proteome</keyword>
<reference evidence="10" key="1">
    <citation type="journal article" date="2017" name="Genome Announc.">
        <title>Draft Genome Sequence of Terrimicrobium sacchariphilum NM-5T, a Facultative Anaerobic Soil Bacterium of the Class Spartobacteria.</title>
        <authorList>
            <person name="Qiu Y.L."/>
            <person name="Tourlousse D.M."/>
            <person name="Matsuura N."/>
            <person name="Ohashi A."/>
            <person name="Sekiguchi Y."/>
        </authorList>
    </citation>
    <scope>NUCLEOTIDE SEQUENCE [LARGE SCALE GENOMIC DNA]</scope>
    <source>
        <strain evidence="10">NM-5</strain>
    </source>
</reference>
<comment type="caution">
    <text evidence="9">The sequence shown here is derived from an EMBL/GenBank/DDBJ whole genome shotgun (WGS) entry which is preliminary data.</text>
</comment>
<keyword evidence="4" id="KW-0902">Two-component regulatory system</keyword>
<feature type="modified residue" description="4-aspartylphosphate" evidence="5">
    <location>
        <position position="56"/>
    </location>
</feature>
<dbReference type="Gene3D" id="3.30.450.20">
    <property type="entry name" value="PAS domain"/>
    <property type="match status" value="1"/>
</dbReference>
<dbReference type="CDD" id="cd17546">
    <property type="entry name" value="REC_hyHK_CKI1_RcsC-like"/>
    <property type="match status" value="1"/>
</dbReference>
<keyword evidence="9" id="KW-0808">Transferase</keyword>
<dbReference type="SMART" id="SM00387">
    <property type="entry name" value="HATPase_c"/>
    <property type="match status" value="1"/>
</dbReference>
<keyword evidence="9" id="KW-0418">Kinase</keyword>
<dbReference type="Pfam" id="PF00512">
    <property type="entry name" value="HisKA"/>
    <property type="match status" value="1"/>
</dbReference>
<dbReference type="CDD" id="cd16922">
    <property type="entry name" value="HATPase_EvgS-ArcB-TorS-like"/>
    <property type="match status" value="1"/>
</dbReference>
<evidence type="ECO:0000313" key="9">
    <source>
        <dbReference type="EMBL" id="GAT31552.1"/>
    </source>
</evidence>
<evidence type="ECO:0000256" key="2">
    <source>
        <dbReference type="ARBA" id="ARBA00012438"/>
    </source>
</evidence>
<evidence type="ECO:0000259" key="6">
    <source>
        <dbReference type="PROSITE" id="PS50109"/>
    </source>
</evidence>
<dbReference type="SUPFAM" id="SSF55785">
    <property type="entry name" value="PYP-like sensor domain (PAS domain)"/>
    <property type="match status" value="1"/>
</dbReference>
<dbReference type="FunFam" id="3.30.565.10:FF:000010">
    <property type="entry name" value="Sensor histidine kinase RcsC"/>
    <property type="match status" value="1"/>
</dbReference>
<dbReference type="Gene3D" id="3.30.565.10">
    <property type="entry name" value="Histidine kinase-like ATPase, C-terminal domain"/>
    <property type="match status" value="1"/>
</dbReference>